<feature type="compositionally biased region" description="Basic and acidic residues" evidence="1">
    <location>
        <begin position="11"/>
        <end position="20"/>
    </location>
</feature>
<dbReference type="AlphaFoldDB" id="A0A1H8DE46"/>
<dbReference type="STRING" id="551995.SAMN05192574_102291"/>
<accession>A0A1H8DE46</accession>
<protein>
    <submittedName>
        <fullName evidence="2">Uncharacterized protein</fullName>
    </submittedName>
</protein>
<proteinExistence type="predicted"/>
<sequence length="51" mass="5911">MGLRVRQSKPYGEDRNRGKTEGVTNMKSEPNLLSFIKKNFLMGGKRSKDYF</sequence>
<feature type="region of interest" description="Disordered" evidence="1">
    <location>
        <begin position="1"/>
        <end position="26"/>
    </location>
</feature>
<dbReference type="EMBL" id="FOCL01000002">
    <property type="protein sequence ID" value="SEN04777.1"/>
    <property type="molecule type" value="Genomic_DNA"/>
</dbReference>
<reference evidence="3" key="1">
    <citation type="submission" date="2016-10" db="EMBL/GenBank/DDBJ databases">
        <authorList>
            <person name="Varghese N."/>
            <person name="Submissions S."/>
        </authorList>
    </citation>
    <scope>NUCLEOTIDE SEQUENCE [LARGE SCALE GENOMIC DNA]</scope>
    <source>
        <strain evidence="3">Gh-48</strain>
    </source>
</reference>
<evidence type="ECO:0000313" key="3">
    <source>
        <dbReference type="Proteomes" id="UP000198942"/>
    </source>
</evidence>
<evidence type="ECO:0000256" key="1">
    <source>
        <dbReference type="SAM" id="MobiDB-lite"/>
    </source>
</evidence>
<organism evidence="2 3">
    <name type="scientific">Mucilaginibacter gossypiicola</name>
    <dbReference type="NCBI Taxonomy" id="551995"/>
    <lineage>
        <taxon>Bacteria</taxon>
        <taxon>Pseudomonadati</taxon>
        <taxon>Bacteroidota</taxon>
        <taxon>Sphingobacteriia</taxon>
        <taxon>Sphingobacteriales</taxon>
        <taxon>Sphingobacteriaceae</taxon>
        <taxon>Mucilaginibacter</taxon>
    </lineage>
</organism>
<dbReference type="Proteomes" id="UP000198942">
    <property type="component" value="Unassembled WGS sequence"/>
</dbReference>
<name>A0A1H8DE46_9SPHI</name>
<evidence type="ECO:0000313" key="2">
    <source>
        <dbReference type="EMBL" id="SEN04777.1"/>
    </source>
</evidence>
<keyword evidence="3" id="KW-1185">Reference proteome</keyword>
<gene>
    <name evidence="2" type="ORF">SAMN05192574_102291</name>
</gene>